<dbReference type="Gene3D" id="3.40.50.1110">
    <property type="entry name" value="SGNH hydrolase"/>
    <property type="match status" value="1"/>
</dbReference>
<accession>A0A947D266</accession>
<organism evidence="2 3">
    <name type="scientific">Prosthecodimorpha staleyi</name>
    <dbReference type="NCBI Taxonomy" id="2840188"/>
    <lineage>
        <taxon>Bacteria</taxon>
        <taxon>Pseudomonadati</taxon>
        <taxon>Pseudomonadota</taxon>
        <taxon>Alphaproteobacteria</taxon>
        <taxon>Hyphomicrobiales</taxon>
        <taxon>Ancalomicrobiaceae</taxon>
        <taxon>Prosthecodimorpha</taxon>
    </lineage>
</organism>
<dbReference type="InterPro" id="IPR007407">
    <property type="entry name" value="DUF459"/>
</dbReference>
<dbReference type="RefSeq" id="WP_261967561.1">
    <property type="nucleotide sequence ID" value="NZ_JAHHZF010000002.1"/>
</dbReference>
<dbReference type="AlphaFoldDB" id="A0A947D266"/>
<dbReference type="InterPro" id="IPR036514">
    <property type="entry name" value="SGNH_hydro_sf"/>
</dbReference>
<evidence type="ECO:0000313" key="2">
    <source>
        <dbReference type="EMBL" id="MBT9288923.1"/>
    </source>
</evidence>
<dbReference type="Proteomes" id="UP000766595">
    <property type="component" value="Unassembled WGS sequence"/>
</dbReference>
<protein>
    <submittedName>
        <fullName evidence="2">DUF459 domain-containing protein</fullName>
    </submittedName>
</protein>
<dbReference type="GO" id="GO:0016788">
    <property type="term" value="F:hydrolase activity, acting on ester bonds"/>
    <property type="evidence" value="ECO:0007669"/>
    <property type="project" value="UniProtKB-ARBA"/>
</dbReference>
<proteinExistence type="predicted"/>
<gene>
    <name evidence="2" type="ORF">KL771_05655</name>
</gene>
<feature type="region of interest" description="Disordered" evidence="1">
    <location>
        <begin position="73"/>
        <end position="124"/>
    </location>
</feature>
<evidence type="ECO:0000256" key="1">
    <source>
        <dbReference type="SAM" id="MobiDB-lite"/>
    </source>
</evidence>
<comment type="caution">
    <text evidence="2">The sequence shown here is derived from an EMBL/GenBank/DDBJ whole genome shotgun (WGS) entry which is preliminary data.</text>
</comment>
<evidence type="ECO:0000313" key="3">
    <source>
        <dbReference type="Proteomes" id="UP000766595"/>
    </source>
</evidence>
<reference evidence="2 3" key="1">
    <citation type="submission" date="2021-06" db="EMBL/GenBank/DDBJ databases">
        <authorList>
            <person name="Grouzdev D.S."/>
            <person name="Koziaeva V."/>
        </authorList>
    </citation>
    <scope>NUCLEOTIDE SEQUENCE [LARGE SCALE GENOMIC DNA]</scope>
    <source>
        <strain evidence="2 3">22</strain>
    </source>
</reference>
<keyword evidence="3" id="KW-1185">Reference proteome</keyword>
<dbReference type="Pfam" id="PF04311">
    <property type="entry name" value="DUF459"/>
    <property type="match status" value="1"/>
</dbReference>
<name>A0A947D266_9HYPH</name>
<dbReference type="SUPFAM" id="SSF52266">
    <property type="entry name" value="SGNH hydrolase"/>
    <property type="match status" value="1"/>
</dbReference>
<dbReference type="EMBL" id="JAHHZF010000002">
    <property type="protein sequence ID" value="MBT9288923.1"/>
    <property type="molecule type" value="Genomic_DNA"/>
</dbReference>
<sequence length="473" mass="50247">MPILPETMPAAPVTAALRLRVAGCAAGRPATRAWRTGGLFRLAAVLLFAIVSVLASPPPAAAQNDGGGFFRFLFGGGRQQAPTPPGGIGNRPPAGQYPAPPGGFGYPGQPETAAPPPRPRVSNPEPRIIEQPKDADAQVVLVLGDSQAAGLALGLQVAFADTPSVKVVSKARPSLSLVRDDEYDFLAQLPTMLQEGRFDFLVVMSGINDRQSFYDRKTGQKTDDLKTDKWEVAYRARIGAVLKALRETGKPIYWVGQPPVERPTLSAFLSVTNGIVKQLVEANGATFIDIWPGFTDDEGNFTYSGPDVDGKEKKLRAGDGTHFNRAGQRKLAFFVEQSIRDQLKGVAPAPEPALPEAPAAPVLPQEVILAAPPPLPPAPWKKIGPVVSLSGQVAADAETELAGGPPPTTPGARATGSIVTVAPTPTPALVKPADVMPGGFPITETPLYRRFVRGESIEAPTGRIDDFRWRRPR</sequence>